<dbReference type="InterPro" id="IPR029052">
    <property type="entry name" value="Metallo-depent_PP-like"/>
</dbReference>
<dbReference type="PANTHER" id="PTHR42850:SF4">
    <property type="entry name" value="ZINC-DEPENDENT ENDOPOLYPHOSPHATASE"/>
    <property type="match status" value="1"/>
</dbReference>
<name>A0A7W6CV71_9HYPH</name>
<dbReference type="GO" id="GO:0008803">
    <property type="term" value="F:bis(5'-nucleosyl)-tetraphosphatase (symmetrical) activity"/>
    <property type="evidence" value="ECO:0007669"/>
    <property type="project" value="TreeGrafter"/>
</dbReference>
<feature type="domain" description="Calcineurin-like phosphoesterase" evidence="1">
    <location>
        <begin position="9"/>
        <end position="196"/>
    </location>
</feature>
<protein>
    <submittedName>
        <fullName evidence="2">Serine/threonine protein phosphatase 1</fullName>
        <ecNumber evidence="2">3.1.3.16</ecNumber>
    </submittedName>
</protein>
<dbReference type="RefSeq" id="WP_183898697.1">
    <property type="nucleotide sequence ID" value="NZ_JACIDW010000001.1"/>
</dbReference>
<evidence type="ECO:0000313" key="3">
    <source>
        <dbReference type="Proteomes" id="UP000582090"/>
    </source>
</evidence>
<accession>A0A7W6CV71</accession>
<dbReference type="AlphaFoldDB" id="A0A7W6CV71"/>
<keyword evidence="3" id="KW-1185">Reference proteome</keyword>
<evidence type="ECO:0000313" key="2">
    <source>
        <dbReference type="EMBL" id="MBB3963006.1"/>
    </source>
</evidence>
<sequence>MTDDALPLIYAIADIHGRADLLEAMLDHIADVANKGSIKPVVIFLGDLIDRGPRSPLVLDLVASTLDRYPGSALILGNHDFYLRALLREDLAPEDAVNWMDWGGVATVSAYSSRPVPDFKGIAADIRGTFPGHADLLDNALTYRQIGRYCFVHAGIRPGVALAEQTDYDLRWIRAGFLDHVDPFDHIVVHGHTITNSLRPEVYDNRIALDTAAYRTGRLSAAVIRHDRLSHFVCTRLTPSGEIAMEDWPA</sequence>
<comment type="caution">
    <text evidence="2">The sequence shown here is derived from an EMBL/GenBank/DDBJ whole genome shotgun (WGS) entry which is preliminary data.</text>
</comment>
<organism evidence="2 3">
    <name type="scientific">Rhizobium metallidurans</name>
    <dbReference type="NCBI Taxonomy" id="1265931"/>
    <lineage>
        <taxon>Bacteria</taxon>
        <taxon>Pseudomonadati</taxon>
        <taxon>Pseudomonadota</taxon>
        <taxon>Alphaproteobacteria</taxon>
        <taxon>Hyphomicrobiales</taxon>
        <taxon>Rhizobiaceae</taxon>
        <taxon>Rhizobium/Agrobacterium group</taxon>
        <taxon>Rhizobium</taxon>
    </lineage>
</organism>
<dbReference type="GO" id="GO:0110154">
    <property type="term" value="P:RNA decapping"/>
    <property type="evidence" value="ECO:0007669"/>
    <property type="project" value="TreeGrafter"/>
</dbReference>
<dbReference type="InterPro" id="IPR004843">
    <property type="entry name" value="Calcineurin-like_PHP"/>
</dbReference>
<dbReference type="PANTHER" id="PTHR42850">
    <property type="entry name" value="METALLOPHOSPHOESTERASE"/>
    <property type="match status" value="1"/>
</dbReference>
<dbReference type="Gene3D" id="3.60.21.10">
    <property type="match status" value="1"/>
</dbReference>
<dbReference type="EMBL" id="JACIDW010000001">
    <property type="protein sequence ID" value="MBB3963006.1"/>
    <property type="molecule type" value="Genomic_DNA"/>
</dbReference>
<reference evidence="2 3" key="1">
    <citation type="submission" date="2020-08" db="EMBL/GenBank/DDBJ databases">
        <title>Genomic Encyclopedia of Type Strains, Phase IV (KMG-IV): sequencing the most valuable type-strain genomes for metagenomic binning, comparative biology and taxonomic classification.</title>
        <authorList>
            <person name="Goeker M."/>
        </authorList>
    </citation>
    <scope>NUCLEOTIDE SEQUENCE [LARGE SCALE GENOMIC DNA]</scope>
    <source>
        <strain evidence="2 3">DSM 26575</strain>
    </source>
</reference>
<gene>
    <name evidence="2" type="ORF">GGQ67_000624</name>
</gene>
<dbReference type="Proteomes" id="UP000582090">
    <property type="component" value="Unassembled WGS sequence"/>
</dbReference>
<dbReference type="SUPFAM" id="SSF56300">
    <property type="entry name" value="Metallo-dependent phosphatases"/>
    <property type="match status" value="1"/>
</dbReference>
<dbReference type="GO" id="GO:0005737">
    <property type="term" value="C:cytoplasm"/>
    <property type="evidence" value="ECO:0007669"/>
    <property type="project" value="TreeGrafter"/>
</dbReference>
<dbReference type="GO" id="GO:0004722">
    <property type="term" value="F:protein serine/threonine phosphatase activity"/>
    <property type="evidence" value="ECO:0007669"/>
    <property type="project" value="UniProtKB-EC"/>
</dbReference>
<dbReference type="EC" id="3.1.3.16" evidence="2"/>
<dbReference type="InterPro" id="IPR050126">
    <property type="entry name" value="Ap4A_hydrolase"/>
</dbReference>
<dbReference type="Pfam" id="PF00149">
    <property type="entry name" value="Metallophos"/>
    <property type="match status" value="1"/>
</dbReference>
<evidence type="ECO:0000259" key="1">
    <source>
        <dbReference type="Pfam" id="PF00149"/>
    </source>
</evidence>
<proteinExistence type="predicted"/>
<keyword evidence="2" id="KW-0378">Hydrolase</keyword>